<name>A0A4S8H8T6_9BACT</name>
<gene>
    <name evidence="3" type="ORF">FAM09_28890</name>
</gene>
<sequence length="199" mass="23523">MSHEKKPLTAQEKTIIRLKRIIFFLSIILIAIGAIYIYNHLFDNSMPFEGRVSDAKAKPKMHNYRRGIHLNRRSMGVYYSVDTIRKYIDSVFPKLIDSQVKYQRTRPGNFNYSEYKWMVGFYWMKKKDTSTEGNANKLDFYVIPTLVHKSKKLCVIDYYSDEDSVYYHGKYTKKRNGQPAEKDDEDEDGNAFDEGQLWP</sequence>
<comment type="caution">
    <text evidence="3">The sequence shown here is derived from an EMBL/GenBank/DDBJ whole genome shotgun (WGS) entry which is preliminary data.</text>
</comment>
<dbReference type="AlphaFoldDB" id="A0A4S8H8T6"/>
<organism evidence="3 4">
    <name type="scientific">Niastella caeni</name>
    <dbReference type="NCBI Taxonomy" id="2569763"/>
    <lineage>
        <taxon>Bacteria</taxon>
        <taxon>Pseudomonadati</taxon>
        <taxon>Bacteroidota</taxon>
        <taxon>Chitinophagia</taxon>
        <taxon>Chitinophagales</taxon>
        <taxon>Chitinophagaceae</taxon>
        <taxon>Niastella</taxon>
    </lineage>
</organism>
<feature type="compositionally biased region" description="Acidic residues" evidence="1">
    <location>
        <begin position="182"/>
        <end position="191"/>
    </location>
</feature>
<dbReference type="EMBL" id="STFF01000014">
    <property type="protein sequence ID" value="THU31103.1"/>
    <property type="molecule type" value="Genomic_DNA"/>
</dbReference>
<evidence type="ECO:0000313" key="3">
    <source>
        <dbReference type="EMBL" id="THU31103.1"/>
    </source>
</evidence>
<reference evidence="3 4" key="1">
    <citation type="submission" date="2019-04" db="EMBL/GenBank/DDBJ databases">
        <title>Niastella caeni sp. nov., isolated from activated sludge.</title>
        <authorList>
            <person name="Sheng M."/>
        </authorList>
    </citation>
    <scope>NUCLEOTIDE SEQUENCE [LARGE SCALE GENOMIC DNA]</scope>
    <source>
        <strain evidence="3 4">HX-2-15</strain>
    </source>
</reference>
<keyword evidence="2" id="KW-0812">Transmembrane</keyword>
<evidence type="ECO:0000256" key="2">
    <source>
        <dbReference type="SAM" id="Phobius"/>
    </source>
</evidence>
<protein>
    <submittedName>
        <fullName evidence="3">Uncharacterized protein</fullName>
    </submittedName>
</protein>
<evidence type="ECO:0000313" key="4">
    <source>
        <dbReference type="Proteomes" id="UP000306918"/>
    </source>
</evidence>
<keyword evidence="4" id="KW-1185">Reference proteome</keyword>
<proteinExistence type="predicted"/>
<dbReference type="Proteomes" id="UP000306918">
    <property type="component" value="Unassembled WGS sequence"/>
</dbReference>
<accession>A0A4S8H8T6</accession>
<keyword evidence="2" id="KW-0472">Membrane</keyword>
<dbReference type="OrthoDB" id="686994at2"/>
<feature type="region of interest" description="Disordered" evidence="1">
    <location>
        <begin position="174"/>
        <end position="199"/>
    </location>
</feature>
<evidence type="ECO:0000256" key="1">
    <source>
        <dbReference type="SAM" id="MobiDB-lite"/>
    </source>
</evidence>
<dbReference type="RefSeq" id="WP_136580649.1">
    <property type="nucleotide sequence ID" value="NZ_STFF01000014.1"/>
</dbReference>
<feature type="transmembrane region" description="Helical" evidence="2">
    <location>
        <begin position="21"/>
        <end position="38"/>
    </location>
</feature>
<keyword evidence="2" id="KW-1133">Transmembrane helix</keyword>